<organism evidence="6 7">
    <name type="scientific">Halosimplex carlsbadense 2-9-1</name>
    <dbReference type="NCBI Taxonomy" id="797114"/>
    <lineage>
        <taxon>Archaea</taxon>
        <taxon>Methanobacteriati</taxon>
        <taxon>Methanobacteriota</taxon>
        <taxon>Stenosarchaea group</taxon>
        <taxon>Halobacteria</taxon>
        <taxon>Halobacteriales</taxon>
        <taxon>Haloarculaceae</taxon>
        <taxon>Halosimplex</taxon>
    </lineage>
</organism>
<dbReference type="STRING" id="797114.C475_11345"/>
<keyword evidence="4 5" id="KW-0472">Membrane</keyword>
<dbReference type="AlphaFoldDB" id="M0CQB3"/>
<dbReference type="InterPro" id="IPR007318">
    <property type="entry name" value="Phopholipid_MeTrfase"/>
</dbReference>
<evidence type="ECO:0000256" key="3">
    <source>
        <dbReference type="ARBA" id="ARBA00022989"/>
    </source>
</evidence>
<keyword evidence="2 5" id="KW-0812">Transmembrane</keyword>
<dbReference type="Pfam" id="PF04191">
    <property type="entry name" value="PEMT"/>
    <property type="match status" value="1"/>
</dbReference>
<feature type="transmembrane region" description="Helical" evidence="5">
    <location>
        <begin position="73"/>
        <end position="91"/>
    </location>
</feature>
<dbReference type="RefSeq" id="WP_006883943.1">
    <property type="nucleotide sequence ID" value="NZ_AOIU01000028.1"/>
</dbReference>
<proteinExistence type="predicted"/>
<comment type="caution">
    <text evidence="6">The sequence shown here is derived from an EMBL/GenBank/DDBJ whole genome shotgun (WGS) entry which is preliminary data.</text>
</comment>
<dbReference type="GO" id="GO:0012505">
    <property type="term" value="C:endomembrane system"/>
    <property type="evidence" value="ECO:0007669"/>
    <property type="project" value="UniProtKB-SubCell"/>
</dbReference>
<gene>
    <name evidence="6" type="ORF">C475_11345</name>
</gene>
<protein>
    <recommendedName>
        <fullName evidence="8">Steroid 5-alpha reductase C-terminal domain-containing protein</fullName>
    </recommendedName>
</protein>
<evidence type="ECO:0000256" key="2">
    <source>
        <dbReference type="ARBA" id="ARBA00022692"/>
    </source>
</evidence>
<dbReference type="eggNOG" id="arCOG03580">
    <property type="taxonomic scope" value="Archaea"/>
</dbReference>
<reference evidence="6 7" key="1">
    <citation type="journal article" date="2014" name="PLoS Genet.">
        <title>Phylogenetically driven sequencing of extremely halophilic archaea reveals strategies for static and dynamic osmo-response.</title>
        <authorList>
            <person name="Becker E.A."/>
            <person name="Seitzer P.M."/>
            <person name="Tritt A."/>
            <person name="Larsen D."/>
            <person name="Krusor M."/>
            <person name="Yao A.I."/>
            <person name="Wu D."/>
            <person name="Madern D."/>
            <person name="Eisen J.A."/>
            <person name="Darling A.E."/>
            <person name="Facciotti M.T."/>
        </authorList>
    </citation>
    <scope>NUCLEOTIDE SEQUENCE [LARGE SCALE GENOMIC DNA]</scope>
    <source>
        <strain evidence="6 7">2-9-1</strain>
    </source>
</reference>
<keyword evidence="7" id="KW-1185">Reference proteome</keyword>
<dbReference type="Proteomes" id="UP000011626">
    <property type="component" value="Unassembled WGS sequence"/>
</dbReference>
<name>M0CQB3_9EURY</name>
<accession>M0CQB3</accession>
<sequence>MIVARALFAVGLVAGLANTVGIVASALGLSDYYPLGERDRRFYVFWGLSHLLNGAIAALAYVQWQQFDLPDTLQWAGAGLFLVGAVVVVGASRDLGVEGTQGMATGLRTDGWYRYSRNPQYVGYLLATVGFPLWTGAPLTAPLCGIYLLWWVTFPIAEEPWLRGQYGDAYERYASRVPRFVGRATLSELRTVVVSRRNSQ</sequence>
<feature type="transmembrane region" description="Helical" evidence="5">
    <location>
        <begin position="124"/>
        <end position="152"/>
    </location>
</feature>
<dbReference type="OrthoDB" id="148346at2157"/>
<evidence type="ECO:0008006" key="8">
    <source>
        <dbReference type="Google" id="ProtNLM"/>
    </source>
</evidence>
<evidence type="ECO:0000313" key="6">
    <source>
        <dbReference type="EMBL" id="ELZ24828.1"/>
    </source>
</evidence>
<feature type="transmembrane region" description="Helical" evidence="5">
    <location>
        <begin position="6"/>
        <end position="30"/>
    </location>
</feature>
<evidence type="ECO:0000256" key="5">
    <source>
        <dbReference type="SAM" id="Phobius"/>
    </source>
</evidence>
<evidence type="ECO:0000256" key="1">
    <source>
        <dbReference type="ARBA" id="ARBA00004127"/>
    </source>
</evidence>
<evidence type="ECO:0000313" key="7">
    <source>
        <dbReference type="Proteomes" id="UP000011626"/>
    </source>
</evidence>
<dbReference type="EMBL" id="AOIU01000028">
    <property type="protein sequence ID" value="ELZ24828.1"/>
    <property type="molecule type" value="Genomic_DNA"/>
</dbReference>
<dbReference type="Gene3D" id="1.20.120.1630">
    <property type="match status" value="1"/>
</dbReference>
<feature type="transmembrane region" description="Helical" evidence="5">
    <location>
        <begin position="42"/>
        <end position="61"/>
    </location>
</feature>
<keyword evidence="3 5" id="KW-1133">Transmembrane helix</keyword>
<comment type="subcellular location">
    <subcellularLocation>
        <location evidence="1">Endomembrane system</location>
        <topology evidence="1">Multi-pass membrane protein</topology>
    </subcellularLocation>
</comment>
<evidence type="ECO:0000256" key="4">
    <source>
        <dbReference type="ARBA" id="ARBA00023136"/>
    </source>
</evidence>